<evidence type="ECO:0000259" key="2">
    <source>
        <dbReference type="Pfam" id="PF17996"/>
    </source>
</evidence>
<evidence type="ECO:0000313" key="3">
    <source>
        <dbReference type="EMBL" id="MFC1800349.1"/>
    </source>
</evidence>
<dbReference type="Pfam" id="PF17996">
    <property type="entry name" value="CE2_N"/>
    <property type="match status" value="1"/>
</dbReference>
<proteinExistence type="predicted"/>
<protein>
    <recommendedName>
        <fullName evidence="2">Carbohydrate esterase 2 N-terminal domain-containing protein</fullName>
    </recommendedName>
</protein>
<organism evidence="3 4">
    <name type="scientific">Eiseniibacteriota bacterium</name>
    <dbReference type="NCBI Taxonomy" id="2212470"/>
    <lineage>
        <taxon>Bacteria</taxon>
        <taxon>Candidatus Eiseniibacteriota</taxon>
    </lineage>
</organism>
<accession>A0ABV6YQJ5</accession>
<dbReference type="Proteomes" id="UP001594288">
    <property type="component" value="Unassembled WGS sequence"/>
</dbReference>
<dbReference type="InterPro" id="IPR040794">
    <property type="entry name" value="CE2_N"/>
</dbReference>
<feature type="signal peptide" evidence="1">
    <location>
        <begin position="1"/>
        <end position="22"/>
    </location>
</feature>
<reference evidence="3 4" key="1">
    <citation type="submission" date="2024-09" db="EMBL/GenBank/DDBJ databases">
        <authorList>
            <person name="D'Angelo T."/>
        </authorList>
    </citation>
    <scope>NUCLEOTIDE SEQUENCE [LARGE SCALE GENOMIC DNA]</scope>
    <source>
        <strain evidence="3">SAG AM-311-F02</strain>
    </source>
</reference>
<feature type="non-terminal residue" evidence="3">
    <location>
        <position position="91"/>
    </location>
</feature>
<evidence type="ECO:0000256" key="1">
    <source>
        <dbReference type="SAM" id="SignalP"/>
    </source>
</evidence>
<keyword evidence="1" id="KW-0732">Signal</keyword>
<evidence type="ECO:0000313" key="4">
    <source>
        <dbReference type="Proteomes" id="UP001594288"/>
    </source>
</evidence>
<sequence>MKTRICVPLVCCLALLAGAAQAVSTVDPSDSNFLYTGRWNASTPSEPWCYWIGSSIIANFEGTGISAIASAGSGAGPDYLRIVIDDDLRPA</sequence>
<comment type="caution">
    <text evidence="3">The sequence shown here is derived from an EMBL/GenBank/DDBJ whole genome shotgun (WGS) entry which is preliminary data.</text>
</comment>
<dbReference type="Gene3D" id="2.60.120.260">
    <property type="entry name" value="Galactose-binding domain-like"/>
    <property type="match status" value="1"/>
</dbReference>
<feature type="chain" id="PRO_5045809024" description="Carbohydrate esterase 2 N-terminal domain-containing protein" evidence="1">
    <location>
        <begin position="23"/>
        <end position="91"/>
    </location>
</feature>
<feature type="domain" description="Carbohydrate esterase 2 N-terminal" evidence="2">
    <location>
        <begin position="35"/>
        <end position="88"/>
    </location>
</feature>
<gene>
    <name evidence="3" type="ORF">ACFL2Z_05550</name>
</gene>
<keyword evidence="4" id="KW-1185">Reference proteome</keyword>
<dbReference type="EMBL" id="JBHPEI010000127">
    <property type="protein sequence ID" value="MFC1800349.1"/>
    <property type="molecule type" value="Genomic_DNA"/>
</dbReference>
<name>A0ABV6YQJ5_UNCEI</name>